<sequence length="73" mass="7883">MSDHLPNPKYLWLSLLGLVAVTVLEVALMHGPPEGEPCRAAVFAATTPYKAERAMRSPACRVRVEAGRAVPGR</sequence>
<accession>A0ABT6XJF9</accession>
<protein>
    <submittedName>
        <fullName evidence="2">Uncharacterized protein</fullName>
    </submittedName>
</protein>
<comment type="caution">
    <text evidence="2">The sequence shown here is derived from an EMBL/GenBank/DDBJ whole genome shotgun (WGS) entry which is preliminary data.</text>
</comment>
<evidence type="ECO:0000313" key="3">
    <source>
        <dbReference type="Proteomes" id="UP001321580"/>
    </source>
</evidence>
<name>A0ABT6XJF9_9GAMM</name>
<dbReference type="RefSeq" id="WP_283213447.1">
    <property type="nucleotide sequence ID" value="NZ_JASGBI010000001.1"/>
</dbReference>
<proteinExistence type="predicted"/>
<reference evidence="2 3" key="1">
    <citation type="submission" date="2023-05" db="EMBL/GenBank/DDBJ databases">
        <title>Lysobacter sp. strain LF1 Genome sequencing and assembly.</title>
        <authorList>
            <person name="Jung Y."/>
        </authorList>
    </citation>
    <scope>NUCLEOTIDE SEQUENCE [LARGE SCALE GENOMIC DNA]</scope>
    <source>
        <strain evidence="2 3">LF1</strain>
    </source>
</reference>
<gene>
    <name evidence="2" type="ORF">QLQ15_14355</name>
</gene>
<keyword evidence="3" id="KW-1185">Reference proteome</keyword>
<dbReference type="Proteomes" id="UP001321580">
    <property type="component" value="Unassembled WGS sequence"/>
</dbReference>
<dbReference type="EMBL" id="JASGBI010000001">
    <property type="protein sequence ID" value="MDI9240093.1"/>
    <property type="molecule type" value="Genomic_DNA"/>
</dbReference>
<keyword evidence="1" id="KW-0812">Transmembrane</keyword>
<evidence type="ECO:0000313" key="2">
    <source>
        <dbReference type="EMBL" id="MDI9240093.1"/>
    </source>
</evidence>
<organism evidence="2 3">
    <name type="scientific">Lysobacter stagni</name>
    <dbReference type="NCBI Taxonomy" id="3045172"/>
    <lineage>
        <taxon>Bacteria</taxon>
        <taxon>Pseudomonadati</taxon>
        <taxon>Pseudomonadota</taxon>
        <taxon>Gammaproteobacteria</taxon>
        <taxon>Lysobacterales</taxon>
        <taxon>Lysobacteraceae</taxon>
        <taxon>Lysobacter</taxon>
    </lineage>
</organism>
<keyword evidence="1" id="KW-1133">Transmembrane helix</keyword>
<evidence type="ECO:0000256" key="1">
    <source>
        <dbReference type="SAM" id="Phobius"/>
    </source>
</evidence>
<keyword evidence="1" id="KW-0472">Membrane</keyword>
<feature type="transmembrane region" description="Helical" evidence="1">
    <location>
        <begin position="12"/>
        <end position="29"/>
    </location>
</feature>